<reference evidence="1 2" key="1">
    <citation type="journal article" date="2017" name="BMC Genomics">
        <title>Genomic analysis of methanogenic archaea reveals a shift towards energy conservation.</title>
        <authorList>
            <person name="Gilmore S.P."/>
            <person name="Henske J.K."/>
            <person name="Sexton J.A."/>
            <person name="Solomon K.V."/>
            <person name="Seppala S."/>
            <person name="Yoo J.I."/>
            <person name="Huyett L.M."/>
            <person name="Pressman A."/>
            <person name="Cogan J.Z."/>
            <person name="Kivenson V."/>
            <person name="Peng X."/>
            <person name="Tan Y."/>
            <person name="Valentine D.L."/>
            <person name="O'Malley M.A."/>
        </authorList>
    </citation>
    <scope>NUCLEOTIDE SEQUENCE [LARGE SCALE GENOMIC DNA]</scope>
    <source>
        <strain evidence="1 2">1R-7</strain>
    </source>
</reference>
<dbReference type="Proteomes" id="UP000217528">
    <property type="component" value="Unassembled WGS sequence"/>
</dbReference>
<comment type="caution">
    <text evidence="1">The sequence shown here is derived from an EMBL/GenBank/DDBJ whole genome shotgun (WGS) entry which is preliminary data.</text>
</comment>
<dbReference type="InterPro" id="IPR037236">
    <property type="entry name" value="STIV_B116-like_sf"/>
</dbReference>
<evidence type="ECO:0000313" key="1">
    <source>
        <dbReference type="EMBL" id="PAV07467.1"/>
    </source>
</evidence>
<dbReference type="EMBL" id="LMVN01000013">
    <property type="protein sequence ID" value="PAV07467.1"/>
    <property type="molecule type" value="Genomic_DNA"/>
</dbReference>
<name>A0A2A2HDJ4_9EURY</name>
<sequence>MKYVSNNFSPKMLKGKGAHIVSFKQISQETFDQKTKDAYSIIGHEDIAKLLNKPCNRESIQLEQGDELYIALCNRSRLPEKAGVQAKSSLHYMRCKV</sequence>
<accession>A0A2A2HDJ4</accession>
<dbReference type="Gene3D" id="3.40.50.11170">
    <property type="entry name" value="Uncharacterised protein PF08960, DUF1874"/>
    <property type="match status" value="1"/>
</dbReference>
<proteinExistence type="predicted"/>
<organism evidence="1 2">
    <name type="scientific">Methanosphaera cuniculi</name>
    <dbReference type="NCBI Taxonomy" id="1077256"/>
    <lineage>
        <taxon>Archaea</taxon>
        <taxon>Methanobacteriati</taxon>
        <taxon>Methanobacteriota</taxon>
        <taxon>Methanomada group</taxon>
        <taxon>Methanobacteria</taxon>
        <taxon>Methanobacteriales</taxon>
        <taxon>Methanobacteriaceae</taxon>
        <taxon>Methanosphaera</taxon>
    </lineage>
</organism>
<dbReference type="SUPFAM" id="SSF143602">
    <property type="entry name" value="STIV B116-like"/>
    <property type="match status" value="1"/>
</dbReference>
<evidence type="ECO:0000313" key="2">
    <source>
        <dbReference type="Proteomes" id="UP000217528"/>
    </source>
</evidence>
<protein>
    <submittedName>
        <fullName evidence="1">Uncharacterized protein</fullName>
    </submittedName>
</protein>
<keyword evidence="2" id="KW-1185">Reference proteome</keyword>
<dbReference type="AlphaFoldDB" id="A0A2A2HDJ4"/>
<gene>
    <name evidence="1" type="ORF">ASJ82_02740</name>
</gene>